<comment type="caution">
    <text evidence="1">The sequence shown here is derived from an EMBL/GenBank/DDBJ whole genome shotgun (WGS) entry which is preliminary data.</text>
</comment>
<proteinExistence type="predicted"/>
<organism evidence="1 2">
    <name type="scientific">Limosilactobacillus reuteri</name>
    <name type="common">Lactobacillus reuteri</name>
    <dbReference type="NCBI Taxonomy" id="1598"/>
    <lineage>
        <taxon>Bacteria</taxon>
        <taxon>Bacillati</taxon>
        <taxon>Bacillota</taxon>
        <taxon>Bacilli</taxon>
        <taxon>Lactobacillales</taxon>
        <taxon>Lactobacillaceae</taxon>
        <taxon>Limosilactobacillus</taxon>
    </lineage>
</organism>
<sequence length="92" mass="10633">MRKLNSNFKPKYKFEKIYGIQITMVNGDKIYSDANGWGQLEADTIVSIKEYKHNADGSFTYDSYTYVNPKYILYARPMMITICHSMGDVDNA</sequence>
<dbReference type="AlphaFoldDB" id="A0A1Y3UB23"/>
<evidence type="ECO:0000313" key="2">
    <source>
        <dbReference type="Proteomes" id="UP000195868"/>
    </source>
</evidence>
<evidence type="ECO:0000313" key="1">
    <source>
        <dbReference type="EMBL" id="OUN44368.1"/>
    </source>
</evidence>
<name>A0A1Y3UB23_LIMRT</name>
<protein>
    <submittedName>
        <fullName evidence="1">Uncharacterized protein</fullName>
    </submittedName>
</protein>
<gene>
    <name evidence="1" type="ORF">B5G22_09515</name>
</gene>
<reference evidence="2" key="1">
    <citation type="submission" date="2017-04" db="EMBL/GenBank/DDBJ databases">
        <title>Function of individual gut microbiota members based on whole genome sequencing of pure cultures obtained from chicken caecum.</title>
        <authorList>
            <person name="Medvecky M."/>
            <person name="Cejkova D."/>
            <person name="Polansky O."/>
            <person name="Karasova D."/>
            <person name="Kubasova T."/>
            <person name="Cizek A."/>
            <person name="Rychlik I."/>
        </authorList>
    </citation>
    <scope>NUCLEOTIDE SEQUENCE [LARGE SCALE GENOMIC DNA]</scope>
    <source>
        <strain evidence="2">An71</strain>
    </source>
</reference>
<dbReference type="EMBL" id="NFHN01000047">
    <property type="protein sequence ID" value="OUN44368.1"/>
    <property type="molecule type" value="Genomic_DNA"/>
</dbReference>
<dbReference type="RefSeq" id="WP_087215872.1">
    <property type="nucleotide sequence ID" value="NZ_CANCWL010000002.1"/>
</dbReference>
<accession>A0A1Y3UB23</accession>
<dbReference type="Proteomes" id="UP000195868">
    <property type="component" value="Unassembled WGS sequence"/>
</dbReference>